<evidence type="ECO:0000313" key="3">
    <source>
        <dbReference type="Proteomes" id="UP001177003"/>
    </source>
</evidence>
<feature type="transmembrane region" description="Helical" evidence="1">
    <location>
        <begin position="38"/>
        <end position="57"/>
    </location>
</feature>
<organism evidence="2 3">
    <name type="scientific">Lactuca saligna</name>
    <name type="common">Willowleaf lettuce</name>
    <dbReference type="NCBI Taxonomy" id="75948"/>
    <lineage>
        <taxon>Eukaryota</taxon>
        <taxon>Viridiplantae</taxon>
        <taxon>Streptophyta</taxon>
        <taxon>Embryophyta</taxon>
        <taxon>Tracheophyta</taxon>
        <taxon>Spermatophyta</taxon>
        <taxon>Magnoliopsida</taxon>
        <taxon>eudicotyledons</taxon>
        <taxon>Gunneridae</taxon>
        <taxon>Pentapetalae</taxon>
        <taxon>asterids</taxon>
        <taxon>campanulids</taxon>
        <taxon>Asterales</taxon>
        <taxon>Asteraceae</taxon>
        <taxon>Cichorioideae</taxon>
        <taxon>Cichorieae</taxon>
        <taxon>Lactucinae</taxon>
        <taxon>Lactuca</taxon>
    </lineage>
</organism>
<keyword evidence="3" id="KW-1185">Reference proteome</keyword>
<proteinExistence type="predicted"/>
<sequence>MSTKVSTSRFWSLILHEVYNQAGVLVPDDDEVATFSQLHILNMLLIIQFCFLLLVIFQMQHLICEAPKYALDGSFHVSLGNDISVKSNFEETGNPGVTANVSNTDANINSSELVITLFREKPLVSPPKVNISKSNMDEGITLNINENISNTYSNVNMGEWDFDIFPRYLCCATSTTFITTTKFHDRFDFSSCGVTYISMSEE</sequence>
<dbReference type="AlphaFoldDB" id="A0AA36E389"/>
<gene>
    <name evidence="2" type="ORF">LSALG_LOCUS20356</name>
</gene>
<protein>
    <submittedName>
        <fullName evidence="2">Uncharacterized protein</fullName>
    </submittedName>
</protein>
<dbReference type="Proteomes" id="UP001177003">
    <property type="component" value="Chromosome 4"/>
</dbReference>
<reference evidence="2" key="1">
    <citation type="submission" date="2023-04" db="EMBL/GenBank/DDBJ databases">
        <authorList>
            <person name="Vijverberg K."/>
            <person name="Xiong W."/>
            <person name="Schranz E."/>
        </authorList>
    </citation>
    <scope>NUCLEOTIDE SEQUENCE</scope>
</reference>
<accession>A0AA36E389</accession>
<keyword evidence="1" id="KW-0812">Transmembrane</keyword>
<evidence type="ECO:0000256" key="1">
    <source>
        <dbReference type="SAM" id="Phobius"/>
    </source>
</evidence>
<keyword evidence="1" id="KW-1133">Transmembrane helix</keyword>
<keyword evidence="1" id="KW-0472">Membrane</keyword>
<dbReference type="EMBL" id="OX465080">
    <property type="protein sequence ID" value="CAI9280618.1"/>
    <property type="molecule type" value="Genomic_DNA"/>
</dbReference>
<evidence type="ECO:0000313" key="2">
    <source>
        <dbReference type="EMBL" id="CAI9280618.1"/>
    </source>
</evidence>
<name>A0AA36E389_LACSI</name>